<accession>A0A1F5HU97</accession>
<dbReference type="PRINTS" id="PR00813">
    <property type="entry name" value="BCTERIALGSPG"/>
</dbReference>
<evidence type="ECO:0000256" key="7">
    <source>
        <dbReference type="SAM" id="Phobius"/>
    </source>
</evidence>
<evidence type="ECO:0000256" key="3">
    <source>
        <dbReference type="ARBA" id="ARBA00022692"/>
    </source>
</evidence>
<dbReference type="GO" id="GO:0015628">
    <property type="term" value="P:protein secretion by the type II secretion system"/>
    <property type="evidence" value="ECO:0007669"/>
    <property type="project" value="InterPro"/>
</dbReference>
<keyword evidence="5 7" id="KW-0472">Membrane</keyword>
<name>A0A1F5HU97_9BACT</name>
<dbReference type="GO" id="GO:0015627">
    <property type="term" value="C:type II protein secretion system complex"/>
    <property type="evidence" value="ECO:0007669"/>
    <property type="project" value="InterPro"/>
</dbReference>
<dbReference type="GO" id="GO:0016020">
    <property type="term" value="C:membrane"/>
    <property type="evidence" value="ECO:0007669"/>
    <property type="project" value="UniProtKB-SubCell"/>
</dbReference>
<feature type="transmembrane region" description="Helical" evidence="7">
    <location>
        <begin position="67"/>
        <end position="93"/>
    </location>
</feature>
<dbReference type="Pfam" id="PF07963">
    <property type="entry name" value="N_methyl"/>
    <property type="match status" value="1"/>
</dbReference>
<dbReference type="Gene3D" id="3.30.700.10">
    <property type="entry name" value="Glycoprotein, Type 4 Pilin"/>
    <property type="match status" value="1"/>
</dbReference>
<dbReference type="EMBL" id="MFBU01000005">
    <property type="protein sequence ID" value="OGE07646.1"/>
    <property type="molecule type" value="Genomic_DNA"/>
</dbReference>
<dbReference type="InterPro" id="IPR045584">
    <property type="entry name" value="Pilin-like"/>
</dbReference>
<evidence type="ECO:0000256" key="5">
    <source>
        <dbReference type="ARBA" id="ARBA00023136"/>
    </source>
</evidence>
<proteinExistence type="predicted"/>
<dbReference type="NCBIfam" id="TIGR02532">
    <property type="entry name" value="IV_pilin_GFxxxE"/>
    <property type="match status" value="1"/>
</dbReference>
<dbReference type="InterPro" id="IPR012902">
    <property type="entry name" value="N_methyl_site"/>
</dbReference>
<evidence type="ECO:0000313" key="8">
    <source>
        <dbReference type="EMBL" id="OGE07646.1"/>
    </source>
</evidence>
<protein>
    <submittedName>
        <fullName evidence="8">Uncharacterized protein</fullName>
    </submittedName>
</protein>
<keyword evidence="2" id="KW-0488">Methylation</keyword>
<comment type="subcellular location">
    <subcellularLocation>
        <location evidence="1">Membrane</location>
        <topology evidence="1">Single-pass membrane protein</topology>
    </subcellularLocation>
</comment>
<dbReference type="PANTHER" id="PTHR30093">
    <property type="entry name" value="GENERAL SECRETION PATHWAY PROTEIN G"/>
    <property type="match status" value="1"/>
</dbReference>
<dbReference type="SUPFAM" id="SSF54523">
    <property type="entry name" value="Pili subunits"/>
    <property type="match status" value="1"/>
</dbReference>
<dbReference type="InterPro" id="IPR000983">
    <property type="entry name" value="Bac_GSPG_pilin"/>
</dbReference>
<gene>
    <name evidence="8" type="ORF">A2W70_02570</name>
</gene>
<dbReference type="Proteomes" id="UP000177747">
    <property type="component" value="Unassembled WGS sequence"/>
</dbReference>
<keyword evidence="3 7" id="KW-0812">Transmembrane</keyword>
<organism evidence="8 9">
    <name type="scientific">Candidatus Curtissbacteria bacterium RIFCSPLOWO2_02_41_11</name>
    <dbReference type="NCBI Taxonomy" id="1797731"/>
    <lineage>
        <taxon>Bacteria</taxon>
        <taxon>Candidatus Curtissiibacteriota</taxon>
    </lineage>
</organism>
<dbReference type="AlphaFoldDB" id="A0A1F5HU97"/>
<comment type="caution">
    <text evidence="8">The sequence shown here is derived from an EMBL/GenBank/DDBJ whole genome shotgun (WGS) entry which is preliminary data.</text>
</comment>
<evidence type="ECO:0000256" key="6">
    <source>
        <dbReference type="SAM" id="MobiDB-lite"/>
    </source>
</evidence>
<sequence length="530" mass="57306">MPFHKVSSIWYLVSGIRNTKYKQSLRSSSLRTAGLKIQNTKYCKSFGFTLIELLVACHPKPWRRKAILGFTLIELLVAITIISTLVSIGTFAFNNALDKGRDSRRKSDLAAIKSDLILYYQDNDFYPPDCPPTHPPCSSDLEFPSDTSSDPGGDPSGPWLPTDLVPYIQKLPKDPSQAANFVISRLATNLKDLVETVLKNLVTPPEALAAATTPHDPTSAVQDTSKGVAAWLNYTYVFSSNDAFATFTTNINDRTAYLIKATGFNFSSDVPSGNIIDGIEVRVKRHSLTASTFVDGNVLIVKGNTPQGTDHADTATFWPTADAYKTYGGATDTWGVSWTADDIRAANFGVAFTATHKGTLNARAYVDHIQIIVYHHAPAPPTVNIFAGSTNIPYNSSTTLTWNTTDATSCTASANPASSTWTGSKATNNMSPGESTGPLINPTNTFTLNCSGPGGPNSNSVTVNVGAPPTGCDNTDTAKGYFVYCYRVSADRLSYTLWAKLDNAKDPEKDNCINENPPPPLGFNYCLKSE</sequence>
<dbReference type="PANTHER" id="PTHR30093:SF44">
    <property type="entry name" value="TYPE II SECRETION SYSTEM CORE PROTEIN G"/>
    <property type="match status" value="1"/>
</dbReference>
<evidence type="ECO:0000313" key="9">
    <source>
        <dbReference type="Proteomes" id="UP000177747"/>
    </source>
</evidence>
<evidence type="ECO:0000256" key="4">
    <source>
        <dbReference type="ARBA" id="ARBA00022989"/>
    </source>
</evidence>
<keyword evidence="4 7" id="KW-1133">Transmembrane helix</keyword>
<evidence type="ECO:0000256" key="1">
    <source>
        <dbReference type="ARBA" id="ARBA00004167"/>
    </source>
</evidence>
<dbReference type="STRING" id="1797731.A2W70_02570"/>
<reference evidence="8 9" key="1">
    <citation type="journal article" date="2016" name="Nat. Commun.">
        <title>Thousands of microbial genomes shed light on interconnected biogeochemical processes in an aquifer system.</title>
        <authorList>
            <person name="Anantharaman K."/>
            <person name="Brown C.T."/>
            <person name="Hug L.A."/>
            <person name="Sharon I."/>
            <person name="Castelle C.J."/>
            <person name="Probst A.J."/>
            <person name="Thomas B.C."/>
            <person name="Singh A."/>
            <person name="Wilkins M.J."/>
            <person name="Karaoz U."/>
            <person name="Brodie E.L."/>
            <person name="Williams K.H."/>
            <person name="Hubbard S.S."/>
            <person name="Banfield J.F."/>
        </authorList>
    </citation>
    <scope>NUCLEOTIDE SEQUENCE [LARGE SCALE GENOMIC DNA]</scope>
</reference>
<feature type="region of interest" description="Disordered" evidence="6">
    <location>
        <begin position="136"/>
        <end position="156"/>
    </location>
</feature>
<evidence type="ECO:0000256" key="2">
    <source>
        <dbReference type="ARBA" id="ARBA00022481"/>
    </source>
</evidence>